<dbReference type="AlphaFoldDB" id="A0A183TA52"/>
<organism evidence="3">
    <name type="scientific">Schistocephalus solidus</name>
    <name type="common">Tapeworm</name>
    <dbReference type="NCBI Taxonomy" id="70667"/>
    <lineage>
        <taxon>Eukaryota</taxon>
        <taxon>Metazoa</taxon>
        <taxon>Spiralia</taxon>
        <taxon>Lophotrochozoa</taxon>
        <taxon>Platyhelminthes</taxon>
        <taxon>Cestoda</taxon>
        <taxon>Eucestoda</taxon>
        <taxon>Diphyllobothriidea</taxon>
        <taxon>Diphyllobothriidae</taxon>
        <taxon>Schistocephalus</taxon>
    </lineage>
</organism>
<sequence length="75" mass="8526">MSPSPLPLKSSDAPAVNTRTGFFDNNVNISNLLEEENGLHKAYLDLRTDATKVAFFCCHNRAQQRLREMQDAWMV</sequence>
<accession>A0A183TA52</accession>
<dbReference type="WBParaSite" id="SSLN_0001385301-mRNA-1">
    <property type="protein sequence ID" value="SSLN_0001385301-mRNA-1"/>
    <property type="gene ID" value="SSLN_0001385301"/>
</dbReference>
<reference evidence="1 2" key="2">
    <citation type="submission" date="2018-11" db="EMBL/GenBank/DDBJ databases">
        <authorList>
            <consortium name="Pathogen Informatics"/>
        </authorList>
    </citation>
    <scope>NUCLEOTIDE SEQUENCE [LARGE SCALE GENOMIC DNA]</scope>
    <source>
        <strain evidence="1 2">NST_G2</strain>
    </source>
</reference>
<evidence type="ECO:0000313" key="2">
    <source>
        <dbReference type="Proteomes" id="UP000275846"/>
    </source>
</evidence>
<evidence type="ECO:0000313" key="1">
    <source>
        <dbReference type="EMBL" id="VDL99735.1"/>
    </source>
</evidence>
<name>A0A183TA52_SCHSO</name>
<dbReference type="EMBL" id="UYSU01038009">
    <property type="protein sequence ID" value="VDL99735.1"/>
    <property type="molecule type" value="Genomic_DNA"/>
</dbReference>
<keyword evidence="2" id="KW-1185">Reference proteome</keyword>
<protein>
    <submittedName>
        <fullName evidence="1 3">Uncharacterized protein</fullName>
    </submittedName>
</protein>
<dbReference type="Proteomes" id="UP000275846">
    <property type="component" value="Unassembled WGS sequence"/>
</dbReference>
<proteinExistence type="predicted"/>
<reference evidence="3" key="1">
    <citation type="submission" date="2016-06" db="UniProtKB">
        <authorList>
            <consortium name="WormBaseParasite"/>
        </authorList>
    </citation>
    <scope>IDENTIFICATION</scope>
</reference>
<evidence type="ECO:0000313" key="3">
    <source>
        <dbReference type="WBParaSite" id="SSLN_0001385301-mRNA-1"/>
    </source>
</evidence>
<gene>
    <name evidence="1" type="ORF">SSLN_LOCUS13350</name>
</gene>